<name>A0A0F9PGY1_9ZZZZ</name>
<accession>A0A0F9PGY1</accession>
<comment type="caution">
    <text evidence="1">The sequence shown here is derived from an EMBL/GenBank/DDBJ whole genome shotgun (WGS) entry which is preliminary data.</text>
</comment>
<protein>
    <submittedName>
        <fullName evidence="1">Uncharacterized protein</fullName>
    </submittedName>
</protein>
<proteinExistence type="predicted"/>
<reference evidence="1" key="1">
    <citation type="journal article" date="2015" name="Nature">
        <title>Complex archaea that bridge the gap between prokaryotes and eukaryotes.</title>
        <authorList>
            <person name="Spang A."/>
            <person name="Saw J.H."/>
            <person name="Jorgensen S.L."/>
            <person name="Zaremba-Niedzwiedzka K."/>
            <person name="Martijn J."/>
            <person name="Lind A.E."/>
            <person name="van Eijk R."/>
            <person name="Schleper C."/>
            <person name="Guy L."/>
            <person name="Ettema T.J."/>
        </authorList>
    </citation>
    <scope>NUCLEOTIDE SEQUENCE</scope>
</reference>
<gene>
    <name evidence="1" type="ORF">LCGC14_0827530</name>
</gene>
<dbReference type="EMBL" id="LAZR01002357">
    <property type="protein sequence ID" value="KKN31095.1"/>
    <property type="molecule type" value="Genomic_DNA"/>
</dbReference>
<organism evidence="1">
    <name type="scientific">marine sediment metagenome</name>
    <dbReference type="NCBI Taxonomy" id="412755"/>
    <lineage>
        <taxon>unclassified sequences</taxon>
        <taxon>metagenomes</taxon>
        <taxon>ecological metagenomes</taxon>
    </lineage>
</organism>
<evidence type="ECO:0000313" key="1">
    <source>
        <dbReference type="EMBL" id="KKN31095.1"/>
    </source>
</evidence>
<sequence length="59" mass="7290">MRFNYFHFPIYNDFLAFKNRPQNLDFDFYLGNYIFSLKLKSREVEKENHSAPKICFIYV</sequence>
<dbReference type="AlphaFoldDB" id="A0A0F9PGY1"/>